<proteinExistence type="predicted"/>
<name>E8X4A3_GRATM</name>
<dbReference type="EMBL" id="CP002480">
    <property type="protein sequence ID" value="ADW67163.1"/>
    <property type="molecule type" value="Genomic_DNA"/>
</dbReference>
<gene>
    <name evidence="3" type="ordered locus">AciX9_0072</name>
</gene>
<evidence type="ECO:0000256" key="2">
    <source>
        <dbReference type="SAM" id="Phobius"/>
    </source>
</evidence>
<keyword evidence="2" id="KW-1133">Transmembrane helix</keyword>
<keyword evidence="2" id="KW-0812">Transmembrane</keyword>
<feature type="transmembrane region" description="Helical" evidence="2">
    <location>
        <begin position="45"/>
        <end position="67"/>
    </location>
</feature>
<protein>
    <submittedName>
        <fullName evidence="3">Uncharacterized protein</fullName>
    </submittedName>
</protein>
<evidence type="ECO:0000313" key="4">
    <source>
        <dbReference type="Proteomes" id="UP000000343"/>
    </source>
</evidence>
<dbReference type="STRING" id="1198114.AciX9_0072"/>
<dbReference type="Proteomes" id="UP000000343">
    <property type="component" value="Chromosome"/>
</dbReference>
<dbReference type="RefSeq" id="WP_013578492.1">
    <property type="nucleotide sequence ID" value="NC_015064.1"/>
</dbReference>
<dbReference type="OrthoDB" id="129807at2"/>
<dbReference type="PaxDb" id="1198114-AciX9_0072"/>
<evidence type="ECO:0000313" key="3">
    <source>
        <dbReference type="EMBL" id="ADW67163.1"/>
    </source>
</evidence>
<dbReference type="HOGENOM" id="CLU_1165355_0_0_0"/>
<keyword evidence="4" id="KW-1185">Reference proteome</keyword>
<dbReference type="AlphaFoldDB" id="E8X4A3"/>
<organism evidence="4">
    <name type="scientific">Granulicella tundricola (strain ATCC BAA-1859 / DSM 23138 / MP5ACTX9)</name>
    <dbReference type="NCBI Taxonomy" id="1198114"/>
    <lineage>
        <taxon>Bacteria</taxon>
        <taxon>Pseudomonadati</taxon>
        <taxon>Acidobacteriota</taxon>
        <taxon>Terriglobia</taxon>
        <taxon>Terriglobales</taxon>
        <taxon>Acidobacteriaceae</taxon>
        <taxon>Granulicella</taxon>
    </lineage>
</organism>
<feature type="region of interest" description="Disordered" evidence="1">
    <location>
        <begin position="1"/>
        <end position="27"/>
    </location>
</feature>
<dbReference type="eggNOG" id="ENOG5033DPP">
    <property type="taxonomic scope" value="Bacteria"/>
</dbReference>
<evidence type="ECO:0000256" key="1">
    <source>
        <dbReference type="SAM" id="MobiDB-lite"/>
    </source>
</evidence>
<accession>E8X4A3</accession>
<keyword evidence="2" id="KW-0472">Membrane</keyword>
<sequence length="237" mass="25547">MPINDGKINAGEHAPPKGDIVNHPDSGPESVKLGYETTDVNAGGVAVFLAGLFGFVLIFFAFCFLMGKTINTALEKQDGPVDKWHNQNTIFEGALANGGKREDLKSNAAIQQQQLQQMTAAFPGPRLQTDDGNQDTADLHAREDLLLDHYSTTAGEQGIRIPIDRAMLLVVQKGLPVTAAAQSGQELAGDHKPVVLVPLTSGFARTGYELDTIEARAQKMSFAKEEESSHAELKPIR</sequence>
<dbReference type="KEGG" id="acm:AciX9_0072"/>
<reference evidence="4" key="1">
    <citation type="submission" date="2011-01" db="EMBL/GenBank/DDBJ databases">
        <title>Complete sequence of chromosome of Acidobacterium sp. MP5ACTX9.</title>
        <authorList>
            <consortium name="US DOE Joint Genome Institute"/>
            <person name="Lucas S."/>
            <person name="Copeland A."/>
            <person name="Lapidus A."/>
            <person name="Cheng J.-F."/>
            <person name="Goodwin L."/>
            <person name="Pitluck S."/>
            <person name="Teshima H."/>
            <person name="Detter J.C."/>
            <person name="Han C."/>
            <person name="Tapia R."/>
            <person name="Land M."/>
            <person name="Hauser L."/>
            <person name="Kyrpides N."/>
            <person name="Ivanova N."/>
            <person name="Ovchinnikova G."/>
            <person name="Pagani I."/>
            <person name="Rawat S.R."/>
            <person name="Mannisto M."/>
            <person name="Haggblom M.M."/>
            <person name="Woyke T."/>
        </authorList>
    </citation>
    <scope>NUCLEOTIDE SEQUENCE [LARGE SCALE GENOMIC DNA]</scope>
    <source>
        <strain evidence="4">MP5ACTX9</strain>
    </source>
</reference>